<dbReference type="PRINTS" id="PR01217">
    <property type="entry name" value="PRICHEXTENSN"/>
</dbReference>
<feature type="region of interest" description="Disordered" evidence="1">
    <location>
        <begin position="81"/>
        <end position="104"/>
    </location>
</feature>
<proteinExistence type="predicted"/>
<evidence type="ECO:0000313" key="3">
    <source>
        <dbReference type="Proteomes" id="UP000321197"/>
    </source>
</evidence>
<dbReference type="OrthoDB" id="25799at2"/>
<feature type="region of interest" description="Disordered" evidence="1">
    <location>
        <begin position="122"/>
        <end position="208"/>
    </location>
</feature>
<evidence type="ECO:0000313" key="2">
    <source>
        <dbReference type="EMBL" id="GEM83804.1"/>
    </source>
</evidence>
<sequence length="359" mass="37223">MNFLQRMPQSAKVALVAALLVGAVATWYLGFFRPSQTAQQPTGPTPTPAPVEPGTATTPPTPPTTARPLEVLPLPFLVTEATRPTEPADRDETPASAALARPRVTVPPNPFVPLVIETTPPAVAQPTGPAPAIVSRPTPTPPVVSQPIPSQTARVQVRQPATPLPRPSLPGTRPTPGVTTPPTATTPSPPSGQARLAQGTSRASLPGLVSLGSGSLPIRLAPLDRELTTSVSETPKEAAALDVEPGAATAAGSGNLDFARAEIDARLTQVLEPRSSLARGQEAVQESNLARFVREQNLKLSGVVLGPTSVAIFQSKDGFTVLPVGRTLPGSDVLLRSLSAKEALLVQGSETLNLTMDNP</sequence>
<protein>
    <submittedName>
        <fullName evidence="2">Competence protein</fullName>
    </submittedName>
</protein>
<name>A0A511R2H0_9DEIN</name>
<reference evidence="2 3" key="1">
    <citation type="submission" date="2019-07" db="EMBL/GenBank/DDBJ databases">
        <title>Whole genome shotgun sequence of Meiothermus hypogaeus NBRC 106114.</title>
        <authorList>
            <person name="Hosoyama A."/>
            <person name="Uohara A."/>
            <person name="Ohji S."/>
            <person name="Ichikawa N."/>
        </authorList>
    </citation>
    <scope>NUCLEOTIDE SEQUENCE [LARGE SCALE GENOMIC DNA]</scope>
    <source>
        <strain evidence="2 3">NBRC 106114</strain>
    </source>
</reference>
<dbReference type="EMBL" id="BJXL01000062">
    <property type="protein sequence ID" value="GEM83804.1"/>
    <property type="molecule type" value="Genomic_DNA"/>
</dbReference>
<accession>A0A511R2H0</accession>
<comment type="caution">
    <text evidence="2">The sequence shown here is derived from an EMBL/GenBank/DDBJ whole genome shotgun (WGS) entry which is preliminary data.</text>
</comment>
<evidence type="ECO:0000256" key="1">
    <source>
        <dbReference type="SAM" id="MobiDB-lite"/>
    </source>
</evidence>
<gene>
    <name evidence="2" type="ORF">MHY01S_19700</name>
</gene>
<dbReference type="Proteomes" id="UP000321197">
    <property type="component" value="Unassembled WGS sequence"/>
</dbReference>
<dbReference type="RefSeq" id="WP_119340183.1">
    <property type="nucleotide sequence ID" value="NZ_BJXL01000062.1"/>
</dbReference>
<feature type="compositionally biased region" description="Low complexity" evidence="1">
    <location>
        <begin position="170"/>
        <end position="186"/>
    </location>
</feature>
<feature type="region of interest" description="Disordered" evidence="1">
    <location>
        <begin position="35"/>
        <end position="68"/>
    </location>
</feature>
<organism evidence="2 3">
    <name type="scientific">Meiothermus hypogaeus NBRC 106114</name>
    <dbReference type="NCBI Taxonomy" id="1227553"/>
    <lineage>
        <taxon>Bacteria</taxon>
        <taxon>Thermotogati</taxon>
        <taxon>Deinococcota</taxon>
        <taxon>Deinococci</taxon>
        <taxon>Thermales</taxon>
        <taxon>Thermaceae</taxon>
        <taxon>Meiothermus</taxon>
    </lineage>
</organism>
<dbReference type="AlphaFoldDB" id="A0A511R2H0"/>